<protein>
    <submittedName>
        <fullName evidence="7">Amino acid adenylation domain-containing protein</fullName>
    </submittedName>
</protein>
<dbReference type="NCBIfam" id="TIGR01720">
    <property type="entry name" value="NRPS-para261"/>
    <property type="match status" value="1"/>
</dbReference>
<dbReference type="Pfam" id="PF00668">
    <property type="entry name" value="Condensation"/>
    <property type="match status" value="3"/>
</dbReference>
<accession>A0A3A9VVC4</accession>
<gene>
    <name evidence="8" type="ORF">D7318_09195</name>
    <name evidence="7" type="ORF">D7319_27035</name>
</gene>
<evidence type="ECO:0000256" key="3">
    <source>
        <dbReference type="ARBA" id="ARBA00022553"/>
    </source>
</evidence>
<dbReference type="InterPro" id="IPR010071">
    <property type="entry name" value="AA_adenyl_dom"/>
</dbReference>
<dbReference type="OrthoDB" id="2472181at2"/>
<reference evidence="9 10" key="1">
    <citation type="submission" date="2018-09" db="EMBL/GenBank/DDBJ databases">
        <title>Streptomyces sp. nov. DS1-2, an endophytic actinomycete isolated from roots of Dendrobium scabrilingue.</title>
        <authorList>
            <person name="Kuncharoen N."/>
            <person name="Kudo T."/>
            <person name="Ohkuma M."/>
            <person name="Yuki M."/>
            <person name="Tanasupawat S."/>
        </authorList>
    </citation>
    <scope>NUCLEOTIDE SEQUENCE [LARGE SCALE GENOMIC DNA]</scope>
    <source>
        <strain evidence="7 10">AZ1-7</strain>
        <strain evidence="8 9">DS1-2</strain>
    </source>
</reference>
<dbReference type="Gene3D" id="3.30.559.30">
    <property type="entry name" value="Nonribosomal peptide synthetase, condensation domain"/>
    <property type="match status" value="3"/>
</dbReference>
<dbReference type="Gene3D" id="3.40.50.1820">
    <property type="entry name" value="alpha/beta hydrolase"/>
    <property type="match status" value="1"/>
</dbReference>
<dbReference type="GO" id="GO:0009239">
    <property type="term" value="P:enterobactin biosynthetic process"/>
    <property type="evidence" value="ECO:0007669"/>
    <property type="project" value="TreeGrafter"/>
</dbReference>
<evidence type="ECO:0000313" key="9">
    <source>
        <dbReference type="Proteomes" id="UP000268652"/>
    </source>
</evidence>
<proteinExistence type="predicted"/>
<evidence type="ECO:0000256" key="4">
    <source>
        <dbReference type="ARBA" id="ARBA00022737"/>
    </source>
</evidence>
<dbReference type="Gene3D" id="3.40.50.980">
    <property type="match status" value="2"/>
</dbReference>
<dbReference type="Proteomes" id="UP000275024">
    <property type="component" value="Unassembled WGS sequence"/>
</dbReference>
<dbReference type="Proteomes" id="UP000268652">
    <property type="component" value="Unassembled WGS sequence"/>
</dbReference>
<keyword evidence="5" id="KW-0045">Antibiotic biosynthesis</keyword>
<dbReference type="EMBL" id="RBDX01000031">
    <property type="protein sequence ID" value="RKN04858.1"/>
    <property type="molecule type" value="Genomic_DNA"/>
</dbReference>
<keyword evidence="3" id="KW-0597">Phosphoprotein</keyword>
<dbReference type="InterPro" id="IPR000873">
    <property type="entry name" value="AMP-dep_synth/lig_dom"/>
</dbReference>
<dbReference type="PROSITE" id="PS00455">
    <property type="entry name" value="AMP_BINDING"/>
    <property type="match status" value="1"/>
</dbReference>
<dbReference type="InterPro" id="IPR006162">
    <property type="entry name" value="Ppantetheine_attach_site"/>
</dbReference>
<dbReference type="NCBIfam" id="TIGR01733">
    <property type="entry name" value="AA-adenyl-dom"/>
    <property type="match status" value="1"/>
</dbReference>
<dbReference type="GO" id="GO:0047527">
    <property type="term" value="F:2,3-dihydroxybenzoate-serine ligase activity"/>
    <property type="evidence" value="ECO:0007669"/>
    <property type="project" value="TreeGrafter"/>
</dbReference>
<evidence type="ECO:0000313" key="8">
    <source>
        <dbReference type="EMBL" id="RKN25368.1"/>
    </source>
</evidence>
<dbReference type="FunFam" id="3.40.50.980:FF:000001">
    <property type="entry name" value="Non-ribosomal peptide synthetase"/>
    <property type="match status" value="1"/>
</dbReference>
<dbReference type="PANTHER" id="PTHR45527">
    <property type="entry name" value="NONRIBOSOMAL PEPTIDE SYNTHETASE"/>
    <property type="match status" value="1"/>
</dbReference>
<dbReference type="EMBL" id="RBDY01000004">
    <property type="protein sequence ID" value="RKN25368.1"/>
    <property type="molecule type" value="Genomic_DNA"/>
</dbReference>
<dbReference type="Pfam" id="PF00501">
    <property type="entry name" value="AMP-binding"/>
    <property type="match status" value="1"/>
</dbReference>
<dbReference type="GO" id="GO:0031177">
    <property type="term" value="F:phosphopantetheine binding"/>
    <property type="evidence" value="ECO:0007669"/>
    <property type="project" value="InterPro"/>
</dbReference>
<dbReference type="InterPro" id="IPR023213">
    <property type="entry name" value="CAT-like_dom_sf"/>
</dbReference>
<keyword evidence="4" id="KW-0677">Repeat</keyword>
<dbReference type="CDD" id="cd05930">
    <property type="entry name" value="A_NRPS"/>
    <property type="match status" value="1"/>
</dbReference>
<dbReference type="PROSITE" id="PS00012">
    <property type="entry name" value="PHOSPHOPANTETHEINE"/>
    <property type="match status" value="1"/>
</dbReference>
<dbReference type="Gene3D" id="3.30.300.30">
    <property type="match status" value="1"/>
</dbReference>
<feature type="domain" description="Carrier" evidence="6">
    <location>
        <begin position="985"/>
        <end position="1059"/>
    </location>
</feature>
<dbReference type="InterPro" id="IPR029058">
    <property type="entry name" value="AB_hydrolase_fold"/>
</dbReference>
<evidence type="ECO:0000259" key="6">
    <source>
        <dbReference type="PROSITE" id="PS50075"/>
    </source>
</evidence>
<dbReference type="FunFam" id="2.30.38.10:FF:000001">
    <property type="entry name" value="Non-ribosomal peptide synthetase PvdI"/>
    <property type="match status" value="1"/>
</dbReference>
<dbReference type="InterPro" id="IPR009081">
    <property type="entry name" value="PP-bd_ACP"/>
</dbReference>
<dbReference type="SUPFAM" id="SSF47336">
    <property type="entry name" value="ACP-like"/>
    <property type="match status" value="1"/>
</dbReference>
<dbReference type="Pfam" id="PF00975">
    <property type="entry name" value="Thioesterase"/>
    <property type="match status" value="1"/>
</dbReference>
<comment type="cofactor">
    <cofactor evidence="1">
        <name>pantetheine 4'-phosphate</name>
        <dbReference type="ChEBI" id="CHEBI:47942"/>
    </cofactor>
</comment>
<dbReference type="SUPFAM" id="SSF52777">
    <property type="entry name" value="CoA-dependent acyltransferases"/>
    <property type="match status" value="6"/>
</dbReference>
<dbReference type="InterPro" id="IPR025110">
    <property type="entry name" value="AMP-bd_C"/>
</dbReference>
<dbReference type="Gene3D" id="1.10.1200.10">
    <property type="entry name" value="ACP-like"/>
    <property type="match status" value="1"/>
</dbReference>
<dbReference type="SUPFAM" id="SSF56801">
    <property type="entry name" value="Acetyl-CoA synthetase-like"/>
    <property type="match status" value="1"/>
</dbReference>
<organism evidence="7 10">
    <name type="scientific">Streptomyces radicis</name>
    <dbReference type="NCBI Taxonomy" id="1750517"/>
    <lineage>
        <taxon>Bacteria</taxon>
        <taxon>Bacillati</taxon>
        <taxon>Actinomycetota</taxon>
        <taxon>Actinomycetes</taxon>
        <taxon>Kitasatosporales</taxon>
        <taxon>Streptomycetaceae</taxon>
        <taxon>Streptomyces</taxon>
    </lineage>
</organism>
<evidence type="ECO:0000256" key="2">
    <source>
        <dbReference type="ARBA" id="ARBA00022450"/>
    </source>
</evidence>
<dbReference type="InterPro" id="IPR020806">
    <property type="entry name" value="PKS_PP-bd"/>
</dbReference>
<dbReference type="InterPro" id="IPR010060">
    <property type="entry name" value="NRPS_synth"/>
</dbReference>
<dbReference type="PANTHER" id="PTHR45527:SF1">
    <property type="entry name" value="FATTY ACID SYNTHASE"/>
    <property type="match status" value="1"/>
</dbReference>
<evidence type="ECO:0000313" key="7">
    <source>
        <dbReference type="EMBL" id="RKN04858.1"/>
    </source>
</evidence>
<dbReference type="SMART" id="SM00823">
    <property type="entry name" value="PKS_PP"/>
    <property type="match status" value="1"/>
</dbReference>
<dbReference type="GO" id="GO:0009366">
    <property type="term" value="C:enterobactin synthetase complex"/>
    <property type="evidence" value="ECO:0007669"/>
    <property type="project" value="TreeGrafter"/>
</dbReference>
<sequence>MSEHPVAEVVDIHGPVDVTVLQDAIRRVVDEAAAVRLRATGEATGAPAFTEGGGLPLTLVDLEGEADPAAAAEAWTRAELASDERHTRSAQALLRLGPDHHRWFHRHPRAALDAFGAALVSRRAAEVYTALIEGASAEDGALEPLERFTAALDAYPASPEREADAAYWRERFADRPEPLALPAPDGAPDGAADGVTGTTVSAPVALDAADADRVRASARYCGAHPRAVLLAAVAAYLHRMTGARDVVLGLPVDGRPWRGAQRTPAAAEDVAALRLDVGQGTPFAALVRQVGVEARRARRHQRFRHAEVCRELGLTGPDARLYGTVADVREPVSPLRFGACQAVARRVGAEAAADAPDAADVVRIVIEEDQGGTRVLVAGPAARYPRAALDAHARRFRTLLAAAVAAPGRTVGALDLLSAGESAAVRAWGGPAPRRSAPGTLTAVLDAAARRTPDAIAVRDRAGRLTYRELHERANRLARLLISRGAGPERVVGLLLPRSADALVAMLAVLKSGAAYLPLDPAYPAERLRFMIGDARPSCLVTDAAGAARDLGDARGAVVVLDDAPVAAELAATAAHDVADAERHAPLLPGHPAYVIFTSGSTGTPKGVVVPHRNVPPLLEWAEAELGAAALAHSLAATSFSFDVSVAEVFAPLANGGTVEVVGNLLSLLDDEPPRWSGGLVCAIPSVLGKLLERTDLDLSARTLAMAGEALPASLVARVTTTMPGTRLLNVYGPTEATVYATAWRACEEGTEGAPPIGRPLDHVAVRVLDGALRPVEPGRPGELYLAGEGIARGYLGRPGLTAERFPADPFGPPGSRMYRTGDLVRWRADGQLDFLGRVDAQVKINGFRVELGEIETALARHPAVAEAMAGVRGDHAGDARLIAWAVTADGAAPPEQGALRAWLAERLPAHLVPAEIRPTAALPRTPSGKLARDTDPAALEAPASPAPTPVPAAAVERSTPVVERPAPVVERPAPVVQERQQAAEEPQAREDVVAAAFAEVLRAADVPRDQSFFDLGGDSIMSIQLVSRLRQSGLVLTPQDVFEHKTVQALAQAARETTQRTTGTDVAAVGDVPLTPIVHWLRDQGGPIDGFHQAVLLRVPGGLRLEWLTAAAQALIDHHDAFRLRLDRSPTGWSLDVRPTGAVSAASCVRRVPTEGATGDDLGRVLAREVNRAKEELDVRAGRMVRVVWFDAGPSEPGRLLFMANHLACDGVSWRIVVPDLVGAYQDAAEGRRPRLRPVETSLRHWSRALNEQARSPERLAELPLWERMLAVPGPRLAKRPLDTARDTTGRSRSRTVVYGAERARHLFTTIPATFHCEINDVLLTALALAVQRCLGTSDDVVIDVEGHGREPVVPGADLSRTVGWFTSMYPVRLAPGAPLAADAPPKGVELGRALRRVKEQLREIPDKGIGFGMLRHLNPETGPALAAAEPRHIGFNYFGRFLLPADHGDEDWSPAPETGMTAGADADMPLDHPLSINALTEDGADGTGLRIGFSWAAGAVDDPLVDRLIEAWFETLDALAAHAVEPGAGGRTPSDFPLVGLDQGHIEWLEREHPGLDEILPVSSLQQGMLYHLLLGALNASEDGDPGDAPHSLYTVQFWLELDGDLDADAMRAAGRALLDRHRNLGAAFVHTGLPQPVQILRPGVEAPLDEVDLSGLPEDQRESEAERIVAGERARPYDPVRPPLLRLLLIRLGDGRCRLVLSTHHILLDGWSLPIVLQELFAHYGAIVTGTPHGLPAGTPFREYLGWLSRVDERAAESAWRTALAGVTSTRLGDPEPGEPLQSQHLRFGLGEEVTRPLVDTARRHGVTVATVLQACWSIVLAEETGQRDVVFGTVVSGRPAELPAVERMVGLFINTVPTRVRLDPDESLSDLFVRLQAEQAALMPYQHISLTDIRRITDSGDTFDTMMSFANYPFEARTFEEPVPGLRVTRAFGDDRQHYPLGLVLSHRGDVLHLQVEYRPHLVTAERAGDLAERFLALLTRTAQEAHRPLAAVRSTDAPAETDAAEAVAERGAEPQAPALGGGTGVLLPLRDEGARPPLFCVHPAAGIAWSYAGLTGPLGADQPVYGLQARGLDGSRVLPGSIAEMAADYVARLRTVRPTGPYHLLGWSFGGLVAHEMAVQLQRAGERVGLLAVLDAVPSPRPSGGGTADHGGGNGAERPAVVFGPDHVMRTVLDFFGYDPALWADEELTYPRFLEIAREHTGLLATFDEEMIQTICRVYTNNAVIARDHVPSRYSGDLLVFTALETSPEVAAEQWGPYVDGGKPDVRAVDSRHAEMGRPGPLAEIGELLAPALRAHDTVPGVPR</sequence>
<dbReference type="RefSeq" id="WP_120696372.1">
    <property type="nucleotide sequence ID" value="NZ_RBDX01000031.1"/>
</dbReference>
<dbReference type="GO" id="GO:0005829">
    <property type="term" value="C:cytosol"/>
    <property type="evidence" value="ECO:0007669"/>
    <property type="project" value="TreeGrafter"/>
</dbReference>
<comment type="caution">
    <text evidence="7">The sequence shown here is derived from an EMBL/GenBank/DDBJ whole genome shotgun (WGS) entry which is preliminary data.</text>
</comment>
<dbReference type="Pfam" id="PF00550">
    <property type="entry name" value="PP-binding"/>
    <property type="match status" value="1"/>
</dbReference>
<dbReference type="InterPro" id="IPR020845">
    <property type="entry name" value="AMP-binding_CS"/>
</dbReference>
<dbReference type="InterPro" id="IPR045851">
    <property type="entry name" value="AMP-bd_C_sf"/>
</dbReference>
<dbReference type="SUPFAM" id="SSF53474">
    <property type="entry name" value="alpha/beta-Hydrolases"/>
    <property type="match status" value="1"/>
</dbReference>
<dbReference type="PROSITE" id="PS50075">
    <property type="entry name" value="CARRIER"/>
    <property type="match status" value="1"/>
</dbReference>
<dbReference type="InterPro" id="IPR001031">
    <property type="entry name" value="Thioesterase"/>
</dbReference>
<evidence type="ECO:0000313" key="10">
    <source>
        <dbReference type="Proteomes" id="UP000275024"/>
    </source>
</evidence>
<evidence type="ECO:0000256" key="5">
    <source>
        <dbReference type="ARBA" id="ARBA00023194"/>
    </source>
</evidence>
<keyword evidence="9" id="KW-1185">Reference proteome</keyword>
<dbReference type="GO" id="GO:0008610">
    <property type="term" value="P:lipid biosynthetic process"/>
    <property type="evidence" value="ECO:0007669"/>
    <property type="project" value="UniProtKB-ARBA"/>
</dbReference>
<evidence type="ECO:0000256" key="1">
    <source>
        <dbReference type="ARBA" id="ARBA00001957"/>
    </source>
</evidence>
<dbReference type="InterPro" id="IPR001242">
    <property type="entry name" value="Condensation_dom"/>
</dbReference>
<name>A0A3A9VVC4_9ACTN</name>
<dbReference type="Pfam" id="PF13193">
    <property type="entry name" value="AMP-binding_C"/>
    <property type="match status" value="1"/>
</dbReference>
<dbReference type="FunFam" id="3.40.50.12780:FF:000012">
    <property type="entry name" value="Non-ribosomal peptide synthetase"/>
    <property type="match status" value="1"/>
</dbReference>
<dbReference type="Gene3D" id="3.30.559.10">
    <property type="entry name" value="Chloramphenicol acetyltransferase-like domain"/>
    <property type="match status" value="3"/>
</dbReference>
<dbReference type="Gene3D" id="2.30.38.10">
    <property type="entry name" value="Luciferase, Domain 3"/>
    <property type="match status" value="1"/>
</dbReference>
<keyword evidence="2" id="KW-0596">Phosphopantetheine</keyword>
<dbReference type="InterPro" id="IPR036736">
    <property type="entry name" value="ACP-like_sf"/>
</dbReference>
<dbReference type="GO" id="GO:0043041">
    <property type="term" value="P:amino acid activation for nonribosomal peptide biosynthetic process"/>
    <property type="evidence" value="ECO:0007669"/>
    <property type="project" value="TreeGrafter"/>
</dbReference>